<dbReference type="Pfam" id="PF00753">
    <property type="entry name" value="Lactamase_B"/>
    <property type="match status" value="1"/>
</dbReference>
<dbReference type="InterPro" id="IPR036866">
    <property type="entry name" value="RibonucZ/Hydroxyglut_hydro"/>
</dbReference>
<dbReference type="GO" id="GO:0016787">
    <property type="term" value="F:hydrolase activity"/>
    <property type="evidence" value="ECO:0007669"/>
    <property type="project" value="UniProtKB-KW"/>
</dbReference>
<organism evidence="2 3">
    <name type="scientific">Xanthomonas citri pv. citri</name>
    <dbReference type="NCBI Taxonomy" id="611301"/>
    <lineage>
        <taxon>Bacteria</taxon>
        <taxon>Pseudomonadati</taxon>
        <taxon>Pseudomonadota</taxon>
        <taxon>Gammaproteobacteria</taxon>
        <taxon>Lysobacterales</taxon>
        <taxon>Lysobacteraceae</taxon>
        <taxon>Xanthomonas</taxon>
    </lineage>
</organism>
<evidence type="ECO:0000313" key="3">
    <source>
        <dbReference type="Proteomes" id="UP000653002"/>
    </source>
</evidence>
<sequence>AGMTFPDEDLLGVDMVIPDITYLQKNRDKVKAIFLTHAHEDHIGALPYVLRELNVPVYCTGLTAGLVRLKLQEHKDLKKPK</sequence>
<dbReference type="Gene3D" id="3.60.15.10">
    <property type="entry name" value="Ribonuclease Z/Hydroxyacylglutathione hydrolase-like"/>
    <property type="match status" value="1"/>
</dbReference>
<protein>
    <submittedName>
        <fullName evidence="2">MBL fold metallo-hydrolase</fullName>
    </submittedName>
</protein>
<name>A0A8I0GYJ9_XANCI</name>
<comment type="caution">
    <text evidence="2">The sequence shown here is derived from an EMBL/GenBank/DDBJ whole genome shotgun (WGS) entry which is preliminary data.</text>
</comment>
<dbReference type="AlphaFoldDB" id="A0A8I0GYJ9"/>
<feature type="non-terminal residue" evidence="2">
    <location>
        <position position="1"/>
    </location>
</feature>
<evidence type="ECO:0000259" key="1">
    <source>
        <dbReference type="Pfam" id="PF00753"/>
    </source>
</evidence>
<dbReference type="PANTHER" id="PTHR43694:SF1">
    <property type="entry name" value="RIBONUCLEASE J"/>
    <property type="match status" value="1"/>
</dbReference>
<gene>
    <name evidence="2" type="ORF">GUH15_07965</name>
</gene>
<proteinExistence type="predicted"/>
<dbReference type="PANTHER" id="PTHR43694">
    <property type="entry name" value="RIBONUCLEASE J"/>
    <property type="match status" value="1"/>
</dbReference>
<dbReference type="Proteomes" id="UP000653002">
    <property type="component" value="Unassembled WGS sequence"/>
</dbReference>
<evidence type="ECO:0000313" key="2">
    <source>
        <dbReference type="EMBL" id="MBD4335991.1"/>
    </source>
</evidence>
<dbReference type="EMBL" id="JAABFR010000572">
    <property type="protein sequence ID" value="MBD4335991.1"/>
    <property type="molecule type" value="Genomic_DNA"/>
</dbReference>
<feature type="domain" description="Metallo-beta-lactamase" evidence="1">
    <location>
        <begin position="17"/>
        <end position="60"/>
    </location>
</feature>
<dbReference type="SUPFAM" id="SSF56281">
    <property type="entry name" value="Metallo-hydrolase/oxidoreductase"/>
    <property type="match status" value="1"/>
</dbReference>
<feature type="non-terminal residue" evidence="2">
    <location>
        <position position="81"/>
    </location>
</feature>
<reference evidence="2" key="1">
    <citation type="submission" date="2020-01" db="EMBL/GenBank/DDBJ databases">
        <authorList>
            <person name="Richard D."/>
        </authorList>
    </citation>
    <scope>NUCLEOTIDE SEQUENCE</scope>
    <source>
        <strain evidence="2">JP541</strain>
    </source>
</reference>
<accession>A0A8I0GYJ9</accession>
<dbReference type="InterPro" id="IPR001279">
    <property type="entry name" value="Metallo-B-lactamas"/>
</dbReference>
<keyword evidence="2" id="KW-0378">Hydrolase</keyword>